<evidence type="ECO:0000313" key="1">
    <source>
        <dbReference type="EMBL" id="CEG12476.1"/>
    </source>
</evidence>
<gene>
    <name evidence="1" type="ORF">MSIBF_A2340002</name>
</gene>
<dbReference type="AlphaFoldDB" id="A0A098EAB9"/>
<sequence>MDTIDIKKIKPYVEKKKINGNVYYQLTRKAWINGTSKRVWSKYIGTAKTIEKVYAKDDNYTSPILKSYEYGRTSALMNIAEELNFVEIINKHTSKKKMDGLSVGEYMLLILLSRADKPVSKNGIAKWFKESFLNLMWTFSHKLNTKNFTNHMEYLTDEVMQKIEDDIGKMLISKGVSPTHLYIDTSNFVTYMKGKKLAAKGESKQKRNDKNIVGLALATCDENIPLFHEAYPGNMQDAKVFSEMINKIVRRLQILGVQNLKEKIVAVFDCGCNSSKNVEKTITYAHIVGTLKSNQVSELYSIPIEKYEFLYTDNNEHEVKGYRTKKNLFGEMFWFSWDDVPGKDSERLLKFLKDNIKIELGENAEIKKSDDDKVITITKTNNLLTIKFNKEENKAILKINDEETYEYSLKEEKGKLNIYAEMKFTIVMRFHSGSYEKHLKTYESKKEEILKGLKKIKNSVERKGKGRKMSITSAEIAAAKIILKEYKKVFWFKCEIKEGNLICEYGINADKEKDLRQMFGKKPIFTDKHEWNSEKIVKTYNQKDFVEKDFHWLKGVLLIPIAPIYLQDDDHIKVHIFLCVMGLVFYRYLMWKLKKQNETLSDTKVIDELEKIRVILIKEKDNSPKMKYEEISLDQMRLFITLRLESVLKDANF</sequence>
<organism evidence="1">
    <name type="scientific">groundwater metagenome</name>
    <dbReference type="NCBI Taxonomy" id="717931"/>
    <lineage>
        <taxon>unclassified sequences</taxon>
        <taxon>metagenomes</taxon>
        <taxon>ecological metagenomes</taxon>
    </lineage>
</organism>
<accession>A0A098EAB9</accession>
<protein>
    <recommendedName>
        <fullName evidence="2">Transposase</fullName>
    </recommendedName>
</protein>
<dbReference type="EMBL" id="CCXY01000151">
    <property type="protein sequence ID" value="CEG12476.1"/>
    <property type="molecule type" value="Genomic_DNA"/>
</dbReference>
<proteinExistence type="predicted"/>
<name>A0A098EAB9_9ZZZZ</name>
<dbReference type="PANTHER" id="PTHR34614">
    <property type="match status" value="1"/>
</dbReference>
<reference evidence="1" key="1">
    <citation type="submission" date="2014-09" db="EMBL/GenBank/DDBJ databases">
        <authorList>
            <person name="Probst J Alexander"/>
        </authorList>
    </citation>
    <scope>NUCLEOTIDE SEQUENCE</scope>
</reference>
<evidence type="ECO:0008006" key="2">
    <source>
        <dbReference type="Google" id="ProtNLM"/>
    </source>
</evidence>
<dbReference type="PANTHER" id="PTHR34614:SF2">
    <property type="entry name" value="TRANSPOSASE IS4-LIKE DOMAIN-CONTAINING PROTEIN"/>
    <property type="match status" value="1"/>
</dbReference>